<evidence type="ECO:0000313" key="7">
    <source>
        <dbReference type="Proteomes" id="UP000251647"/>
    </source>
</evidence>
<proteinExistence type="predicted"/>
<evidence type="ECO:0000313" key="6">
    <source>
        <dbReference type="EMBL" id="SPY44845.1"/>
    </source>
</evidence>
<evidence type="ECO:0000256" key="1">
    <source>
        <dbReference type="ARBA" id="ARBA00004651"/>
    </source>
</evidence>
<dbReference type="OrthoDB" id="255482at2"/>
<name>A0A2T3QJR8_PHODM</name>
<dbReference type="PANTHER" id="PTHR43652:SF6">
    <property type="entry name" value="ARGININE REPRESSOR"/>
    <property type="match status" value="1"/>
</dbReference>
<evidence type="ECO:0000256" key="2">
    <source>
        <dbReference type="ARBA" id="ARBA00022475"/>
    </source>
</evidence>
<dbReference type="RefSeq" id="WP_005305050.1">
    <property type="nucleotide sequence ID" value="NZ_PYOG01000010.1"/>
</dbReference>
<organism evidence="6 7">
    <name type="scientific">Photobacterium damselae</name>
    <dbReference type="NCBI Taxonomy" id="38293"/>
    <lineage>
        <taxon>Bacteria</taxon>
        <taxon>Pseudomonadati</taxon>
        <taxon>Pseudomonadota</taxon>
        <taxon>Gammaproteobacteria</taxon>
        <taxon>Vibrionales</taxon>
        <taxon>Vibrionaceae</taxon>
        <taxon>Photobacterium</taxon>
    </lineage>
</organism>
<evidence type="ECO:0000256" key="3">
    <source>
        <dbReference type="ARBA" id="ARBA00022692"/>
    </source>
</evidence>
<dbReference type="PANTHER" id="PTHR43652">
    <property type="entry name" value="BASIC AMINO ACID ANTIPORTER YFCC-RELATED"/>
    <property type="match status" value="1"/>
</dbReference>
<evidence type="ECO:0000256" key="5">
    <source>
        <dbReference type="ARBA" id="ARBA00023136"/>
    </source>
</evidence>
<protein>
    <submittedName>
        <fullName evidence="6">H+/gluconate symporter and related permeases</fullName>
    </submittedName>
</protein>
<keyword evidence="4" id="KW-1133">Transmembrane helix</keyword>
<keyword evidence="2" id="KW-1003">Cell membrane</keyword>
<dbReference type="InterPro" id="IPR018385">
    <property type="entry name" value="C4_dicarb_anaerob_car-like"/>
</dbReference>
<gene>
    <name evidence="6" type="ORF">NCTC11647_03796</name>
</gene>
<dbReference type="Proteomes" id="UP000251647">
    <property type="component" value="Unassembled WGS sequence"/>
</dbReference>
<evidence type="ECO:0000256" key="4">
    <source>
        <dbReference type="ARBA" id="ARBA00022989"/>
    </source>
</evidence>
<dbReference type="EMBL" id="UATL01000005">
    <property type="protein sequence ID" value="SPY44845.1"/>
    <property type="molecule type" value="Genomic_DNA"/>
</dbReference>
<reference evidence="6 7" key="1">
    <citation type="submission" date="2018-06" db="EMBL/GenBank/DDBJ databases">
        <authorList>
            <consortium name="Pathogen Informatics"/>
            <person name="Doyle S."/>
        </authorList>
    </citation>
    <scope>NUCLEOTIDE SEQUENCE [LARGE SCALE GENOMIC DNA]</scope>
    <source>
        <strain evidence="6 7">NCTC11647</strain>
    </source>
</reference>
<keyword evidence="3" id="KW-0812">Transmembrane</keyword>
<dbReference type="AlphaFoldDB" id="A0A2T3QJR8"/>
<dbReference type="GO" id="GO:0005886">
    <property type="term" value="C:plasma membrane"/>
    <property type="evidence" value="ECO:0007669"/>
    <property type="project" value="UniProtKB-SubCell"/>
</dbReference>
<dbReference type="InterPro" id="IPR051679">
    <property type="entry name" value="DASS-Related_Transporters"/>
</dbReference>
<comment type="subcellular location">
    <subcellularLocation>
        <location evidence="1">Cell membrane</location>
        <topology evidence="1">Multi-pass membrane protein</topology>
    </subcellularLocation>
</comment>
<dbReference type="Pfam" id="PF03606">
    <property type="entry name" value="DcuC"/>
    <property type="match status" value="1"/>
</dbReference>
<sequence>MNKIFGFFKSMTFPSAFTILFSITIIAVAFTWIIPAGSYSKLLYNTSDKMLQITSPVGEVTQVNATQTELDRLNIKINIDQFTSGVIRKPIAIPDTYEEVAPIHKGMMDVTQSMVEGTIEAADIMVFILILGGMIGIVNKTGSFNSGLIALSHKTKGHEFLLVFSVSLVMALGGTTCGLEEEAVAFYPILVPIFLSLGYDSIICVGAIFLAGSMGSTFSTINPFSVVIASNAAGIPFTEGIVFRTLGLIIAFSVVISYLYWYAKKVKQTPSFSYTYSDHEAFEKRFLEDVNLDAPAPFNIRKKLILTLFVAAFPLMIWGVSVGGWWFPSMAASFLTITIVIMFISGLKEKELIDSFIKGASELVGVSLIIGLARGVNIVLDQGMISDTILFYASNIVSGMEGSIFIISMMFVFFLLGFIVPSSSGLAVLSMPIMAPLADTVGIPRDIVVSAYNWGQYAMLYLAPTGLILATLQMLDMSYNKWLKFVWPMVLFVLSFGAILLVIQVKLSGA</sequence>
<keyword evidence="5" id="KW-0472">Membrane</keyword>
<accession>A0A2T3QJR8</accession>